<gene>
    <name evidence="3" type="ordered locus">Astex_3228</name>
</gene>
<evidence type="ECO:0000313" key="4">
    <source>
        <dbReference type="Proteomes" id="UP000001492"/>
    </source>
</evidence>
<name>E8RTP2_ASTEC</name>
<dbReference type="AlphaFoldDB" id="E8RTP2"/>
<sequence length="248" mass="27399">MGSQHGENPMRRLISLFALTLICGLSAGAASAQDSYGGGRWQDRDDDRRWGGLPSGSYRESCRDIELRGDVLSARCRAKSGYYNYTTLSLRDCRGGSVENDRGNLRCEGGRYGGDWGGGGGWNDSRLPEGNYLQTCRDIRVEGDRLTARCRMREGGYNYSDIRLRECRGGRVENLNGTLQCEGAGYSGGRLPAGNYRDTCRDISLQGDRLRARCRDKWGDYRLTALSLSDCNGGQVENSNGNLVCQGW</sequence>
<dbReference type="Proteomes" id="UP000001492">
    <property type="component" value="Chromosome 2"/>
</dbReference>
<keyword evidence="4" id="KW-1185">Reference proteome</keyword>
<accession>E8RTP2</accession>
<dbReference type="SMART" id="SM01111">
    <property type="entry name" value="CVNH"/>
    <property type="match status" value="1"/>
</dbReference>
<dbReference type="HOGENOM" id="CLU_097807_0_0_5"/>
<dbReference type="InterPro" id="IPR011058">
    <property type="entry name" value="Cyanovirin-N"/>
</dbReference>
<dbReference type="OrthoDB" id="7171070at2"/>
<keyword evidence="1" id="KW-0732">Signal</keyword>
<dbReference type="eggNOG" id="ENOG503374K">
    <property type="taxonomic scope" value="Bacteria"/>
</dbReference>
<evidence type="ECO:0000256" key="1">
    <source>
        <dbReference type="SAM" id="SignalP"/>
    </source>
</evidence>
<protein>
    <submittedName>
        <fullName evidence="3">Cyanovirin-N domain protein</fullName>
    </submittedName>
</protein>
<dbReference type="Gene3D" id="2.30.60.10">
    <property type="entry name" value="Cyanovirin-N"/>
    <property type="match status" value="3"/>
</dbReference>
<dbReference type="EMBL" id="CP002396">
    <property type="protein sequence ID" value="ADU14863.1"/>
    <property type="molecule type" value="Genomic_DNA"/>
</dbReference>
<feature type="domain" description="Cyanovirin-N" evidence="2">
    <location>
        <begin position="57"/>
        <end position="181"/>
    </location>
</feature>
<dbReference type="Pfam" id="PF08881">
    <property type="entry name" value="CVNH"/>
    <property type="match status" value="1"/>
</dbReference>
<feature type="chain" id="PRO_5003230827" evidence="1">
    <location>
        <begin position="33"/>
        <end position="248"/>
    </location>
</feature>
<reference evidence="4" key="1">
    <citation type="submission" date="2010-12" db="EMBL/GenBank/DDBJ databases">
        <title>Complete sequence of chromosome 2 of Asticcacaulis excentricus CB 48.</title>
        <authorList>
            <consortium name="US DOE Joint Genome Institute"/>
            <person name="Lucas S."/>
            <person name="Copeland A."/>
            <person name="Lapidus A."/>
            <person name="Cheng J.-F."/>
            <person name="Bruce D."/>
            <person name="Goodwin L."/>
            <person name="Pitluck S."/>
            <person name="Teshima H."/>
            <person name="Davenport K."/>
            <person name="Detter J.C."/>
            <person name="Han C."/>
            <person name="Tapia R."/>
            <person name="Land M."/>
            <person name="Hauser L."/>
            <person name="Jeffries C."/>
            <person name="Kyrpides N."/>
            <person name="Ivanova N."/>
            <person name="Ovchinnikova G."/>
            <person name="Brun Y.V."/>
            <person name="Woyke T."/>
        </authorList>
    </citation>
    <scope>NUCLEOTIDE SEQUENCE [LARGE SCALE GENOMIC DNA]</scope>
    <source>
        <strain evidence="4">ATCC 15261 / DSM 4724 / KCTC 12464 / NCIMB 9791 / VKM B-1370 / CB 48</strain>
    </source>
</reference>
<dbReference type="KEGG" id="aex:Astex_3228"/>
<feature type="signal peptide" evidence="1">
    <location>
        <begin position="1"/>
        <end position="32"/>
    </location>
</feature>
<evidence type="ECO:0000259" key="2">
    <source>
        <dbReference type="SMART" id="SM01111"/>
    </source>
</evidence>
<dbReference type="SUPFAM" id="SSF51322">
    <property type="entry name" value="Cyanovirin-N"/>
    <property type="match status" value="2"/>
</dbReference>
<organism evidence="3 4">
    <name type="scientific">Asticcacaulis excentricus (strain ATCC 15261 / DSM 4724 / KCTC 12464 / NCIMB 9791 / VKM B-1370 / CB 48)</name>
    <dbReference type="NCBI Taxonomy" id="573065"/>
    <lineage>
        <taxon>Bacteria</taxon>
        <taxon>Pseudomonadati</taxon>
        <taxon>Pseudomonadota</taxon>
        <taxon>Alphaproteobacteria</taxon>
        <taxon>Caulobacterales</taxon>
        <taxon>Caulobacteraceae</taxon>
        <taxon>Asticcacaulis</taxon>
    </lineage>
</organism>
<dbReference type="InterPro" id="IPR036673">
    <property type="entry name" value="Cyanovirin-N_sf"/>
</dbReference>
<proteinExistence type="predicted"/>
<evidence type="ECO:0000313" key="3">
    <source>
        <dbReference type="EMBL" id="ADU14863.1"/>
    </source>
</evidence>